<dbReference type="Pfam" id="PF13517">
    <property type="entry name" value="FG-GAP_3"/>
    <property type="match status" value="1"/>
</dbReference>
<accession>A0A820PDD6</accession>
<evidence type="ECO:0000256" key="1">
    <source>
        <dbReference type="ARBA" id="ARBA00022729"/>
    </source>
</evidence>
<name>A0A820PDD6_9BILA</name>
<proteinExistence type="predicted"/>
<keyword evidence="1" id="KW-0732">Signal</keyword>
<dbReference type="InterPro" id="IPR028994">
    <property type="entry name" value="Integrin_alpha_N"/>
</dbReference>
<evidence type="ECO:0000313" key="2">
    <source>
        <dbReference type="EMBL" id="CAF4403125.1"/>
    </source>
</evidence>
<dbReference type="Gene3D" id="2.30.30.100">
    <property type="match status" value="2"/>
</dbReference>
<dbReference type="Proteomes" id="UP000663868">
    <property type="component" value="Unassembled WGS sequence"/>
</dbReference>
<dbReference type="EMBL" id="CAJOBB010024748">
    <property type="protein sequence ID" value="CAF4403125.1"/>
    <property type="molecule type" value="Genomic_DNA"/>
</dbReference>
<comment type="caution">
    <text evidence="2">The sequence shown here is derived from an EMBL/GenBank/DDBJ whole genome shotgun (WGS) entry which is preliminary data.</text>
</comment>
<protein>
    <submittedName>
        <fullName evidence="2">Uncharacterized protein</fullName>
    </submittedName>
</protein>
<gene>
    <name evidence="2" type="ORF">KXQ929_LOCUS51140</name>
</gene>
<dbReference type="InterPro" id="IPR013517">
    <property type="entry name" value="FG-GAP"/>
</dbReference>
<sequence length="124" mass="12870">MTSQHVGNGPSYISGVDLNNDHKIDLVTANYDDSTISVLLGNGDNTFQNQVKYSTGTTNDNPNALNIADVNKDGNLDVVTANSGTSNVAVFLGKGDGTFSTANTYSTVSGSKPIGLVLGDLNKD</sequence>
<feature type="non-terminal residue" evidence="2">
    <location>
        <position position="124"/>
    </location>
</feature>
<dbReference type="AlphaFoldDB" id="A0A820PDD6"/>
<reference evidence="2" key="1">
    <citation type="submission" date="2021-02" db="EMBL/GenBank/DDBJ databases">
        <authorList>
            <person name="Nowell W R."/>
        </authorList>
    </citation>
    <scope>NUCLEOTIDE SEQUENCE</scope>
</reference>
<dbReference type="SUPFAM" id="SSF69318">
    <property type="entry name" value="Integrin alpha N-terminal domain"/>
    <property type="match status" value="1"/>
</dbReference>
<evidence type="ECO:0000313" key="3">
    <source>
        <dbReference type="Proteomes" id="UP000663868"/>
    </source>
</evidence>
<dbReference type="PANTHER" id="PTHR46580">
    <property type="entry name" value="SENSOR KINASE-RELATED"/>
    <property type="match status" value="1"/>
</dbReference>
<dbReference type="PANTHER" id="PTHR46580:SF2">
    <property type="entry name" value="MAM DOMAIN-CONTAINING PROTEIN"/>
    <property type="match status" value="1"/>
</dbReference>
<organism evidence="2 3">
    <name type="scientific">Adineta steineri</name>
    <dbReference type="NCBI Taxonomy" id="433720"/>
    <lineage>
        <taxon>Eukaryota</taxon>
        <taxon>Metazoa</taxon>
        <taxon>Spiralia</taxon>
        <taxon>Gnathifera</taxon>
        <taxon>Rotifera</taxon>
        <taxon>Eurotatoria</taxon>
        <taxon>Bdelloidea</taxon>
        <taxon>Adinetida</taxon>
        <taxon>Adinetidae</taxon>
        <taxon>Adineta</taxon>
    </lineage>
</organism>